<proteinExistence type="predicted"/>
<dbReference type="EMBL" id="CAJNDS010001180">
    <property type="protein sequence ID" value="CAE7250862.1"/>
    <property type="molecule type" value="Genomic_DNA"/>
</dbReference>
<organism evidence="1 2">
    <name type="scientific">Symbiodinium natans</name>
    <dbReference type="NCBI Taxonomy" id="878477"/>
    <lineage>
        <taxon>Eukaryota</taxon>
        <taxon>Sar</taxon>
        <taxon>Alveolata</taxon>
        <taxon>Dinophyceae</taxon>
        <taxon>Suessiales</taxon>
        <taxon>Symbiodiniaceae</taxon>
        <taxon>Symbiodinium</taxon>
    </lineage>
</organism>
<evidence type="ECO:0000313" key="1">
    <source>
        <dbReference type="EMBL" id="CAE7250862.1"/>
    </source>
</evidence>
<accession>A0A812LRF4</accession>
<keyword evidence="2" id="KW-1185">Reference proteome</keyword>
<name>A0A812LRF4_9DINO</name>
<dbReference type="Proteomes" id="UP000604046">
    <property type="component" value="Unassembled WGS sequence"/>
</dbReference>
<protein>
    <submittedName>
        <fullName evidence="1">Uncharacterized protein</fullName>
    </submittedName>
</protein>
<sequence>MEKANCETKCREDEKCNFFWHGTQHSASVCRTFAACDSLVREFGLDGTLSAMPREKHCQVADAALCWQTSLRRAYMARPPGMQKASAAGKVEVAPVPPKPADPPSAGMVSWFKSEDAGVLWRSSVGNFVGFAVRDGPVRRSAAGFGADRPVTYLEGSYADEFQFGAVLPDTFTLCSVTRYTDSDPGKQFRILQGRNHNFLHGHHNGRVGVAHYGEWVAYSDKKLHDLNWLVFCGTNKAKLIFDGSRNVAWSSRLPLGDLKETLVINTGKFPSSQSNFGVMEVITWNRALSEAEMKQVTKYLDWKLKAGTFEQTETLGDPMRDFWLYSSSQDHIDADKTFTYKDKMINGYTLTTRGWEHMRSYARGFVRSSPGFAYAVVSGLEPKARYVYEIYSWENGDHRCVWNRVFINGGNVWSRMRQHWSLRPAASGVAVATDAGEIEFKMERRCDHLHFSSISVAKILHVSAKPPAKPSDPPSKGMVSWFRSEDAGSVWKSSVGDFVGVSTKNSVWRASAAGFGADRPVTYIQGFHDDAFSFGAILKSSFTMCSVSRYTGRNVAGKFGRILQGKDHNLLQGHWKGHVGVAYYGDWVTYPYHHRYDMNWMVMCGTNKAKLVYSGLKNFGDYNFAASKSRHETFPDSVVINAGYKAGEDSVSDFAVMEVITWDRALAQSEMESAIRYLKWKLQAGTFQVSAEMETDSKPWTLAYKWVGTESTVTRDIANGYKLELTGWKDMRKEARGYVRNEPGSATAVVLNLVPNALYRFEVHSFSEKEEWSCHENLIAVNHGAYAHMRQDISRQPSASGVIYASPRGKIQFELVRKCNTHVHLTHVSIARIYGDNRVVSMLASEAEASQRSELAASSYAVTGFPNLHLYEQCDAQLLLGGMGVHSCSHPTFRWPLSHAWSHKRKLPDTFQHGQRLFLSCWSERFSGLNKAKASFGQYLQCVDGKWDGPAKSFECEECLQVAGKGYMDLDDRDKQELYFFNRMQLHITSELGMKDVKDLAGPPSRYCLEKDAESHAMTLHPKESCNTAFFAEIIPSSESHERMFQYLADGSSDSQSKPQCLQADPTKVFMLEDCNDTKVAQQIDPFEVPLKMFSLHVMEDQQRTTDLHGAYTSLCGAHGALNNLDFWQLFGGSSSNARTSCIFSPLIQFGKSTDSKISRDKNSDVWDDWWHILAENPVKCETGQALTGVKLDVVKKSYQYECSYIGGLGACFEYFSGQAEVPYFKGDRGSWEKTLSKLVVSCGENSVISSFHFEFSEGGRWARVRYFCCKAGGSPTVIEPAGYRKPAGDDGKYCPQSLDVSGRPVYKSADGKLLQFDTDKGKWCIGDKCGEVDDAVTPLRLGGLPFEVVNISNFDGVFEALGVPKQQPKKKSNLKALLGMLKKPEKPKLPKMPELEEFEATMPTYSAECLNYKDLWKKITETYKNAEDEQVTEDAALEADPGTAEKTMQDYHPCEVAKNVNGIFGPLGKGDGTDTPENMLYDDVDKCFAGDAERDLLAAEKEYSGVHREWARTIGTAAAEMVCDALPDVEIAPFGAGVQVTSGDLCQGTLDLTNDILDFGYDMHDASFDMKLGQEGFDACNPMQIGFARMFCDLHCTRDAVVRGDRSIIRNLETATRKTNTNIKNMAKWSFDSTKLLNEYIASKQDYSDELNTIYFKEILSHLGADNALLQRSADAMMLEIKSLAETAGARYGKAASRSTAQDALQQFVQGADLPDAPNASEATAFLQRLHDLHATLHRAASGNEKKSNIILRQLAGDVSRLQGQVQGQLHILGVYRSQSRSETVSKQGQFASQMSGFERHSMLVSLDQVWWRLRNRMDQYEDIAHDELMAFQAAFTDMENFEACTVSFSDLILSYTNAMATLKESHRELRATWREASNLLGELVSIVVDGDAFGTFRRLEGCQSSLALQTVHQAQAAVKGLYFLKYRMKAASFEKPDETTILEAVQRLRDSYGHAMQGCSGSPFTSV</sequence>
<evidence type="ECO:0000313" key="2">
    <source>
        <dbReference type="Proteomes" id="UP000604046"/>
    </source>
</evidence>
<reference evidence="1" key="1">
    <citation type="submission" date="2021-02" db="EMBL/GenBank/DDBJ databases">
        <authorList>
            <person name="Dougan E. K."/>
            <person name="Rhodes N."/>
            <person name="Thang M."/>
            <person name="Chan C."/>
        </authorList>
    </citation>
    <scope>NUCLEOTIDE SEQUENCE</scope>
</reference>
<comment type="caution">
    <text evidence="1">The sequence shown here is derived from an EMBL/GenBank/DDBJ whole genome shotgun (WGS) entry which is preliminary data.</text>
</comment>
<dbReference type="SUPFAM" id="SSF49899">
    <property type="entry name" value="Concanavalin A-like lectins/glucanases"/>
    <property type="match status" value="1"/>
</dbReference>
<dbReference type="OrthoDB" id="2121828at2759"/>
<gene>
    <name evidence="1" type="ORF">SNAT2548_LOCUS12373</name>
</gene>
<dbReference type="InterPro" id="IPR013320">
    <property type="entry name" value="ConA-like_dom_sf"/>
</dbReference>